<dbReference type="CDD" id="cd06529">
    <property type="entry name" value="S24_LexA-like"/>
    <property type="match status" value="1"/>
</dbReference>
<organism evidence="5 6">
    <name type="scientific">Vibrio owensii CAIM 1854 = LMG 25443</name>
    <dbReference type="NCBI Taxonomy" id="1229493"/>
    <lineage>
        <taxon>Bacteria</taxon>
        <taxon>Pseudomonadati</taxon>
        <taxon>Pseudomonadota</taxon>
        <taxon>Gammaproteobacteria</taxon>
        <taxon>Vibrionales</taxon>
        <taxon>Vibrionaceae</taxon>
        <taxon>Vibrio</taxon>
    </lineage>
</organism>
<keyword evidence="2" id="KW-0238">DNA-binding</keyword>
<dbReference type="InterPro" id="IPR015927">
    <property type="entry name" value="Peptidase_S24_S26A/B/C"/>
</dbReference>
<gene>
    <name evidence="5" type="ORF">H735_18700</name>
</gene>
<evidence type="ECO:0000259" key="4">
    <source>
        <dbReference type="PROSITE" id="PS50943"/>
    </source>
</evidence>
<keyword evidence="3" id="KW-0804">Transcription</keyword>
<accession>A0A0C1W593</accession>
<dbReference type="EMBL" id="JPRD01000032">
    <property type="protein sequence ID" value="KIF51582.1"/>
    <property type="molecule type" value="Genomic_DNA"/>
</dbReference>
<evidence type="ECO:0000313" key="5">
    <source>
        <dbReference type="EMBL" id="KIF51582.1"/>
    </source>
</evidence>
<dbReference type="Pfam" id="PF00717">
    <property type="entry name" value="Peptidase_S24"/>
    <property type="match status" value="1"/>
</dbReference>
<dbReference type="Pfam" id="PF01381">
    <property type="entry name" value="HTH_3"/>
    <property type="match status" value="1"/>
</dbReference>
<dbReference type="Proteomes" id="UP000031586">
    <property type="component" value="Unassembled WGS sequence"/>
</dbReference>
<proteinExistence type="predicted"/>
<dbReference type="AlphaFoldDB" id="A0A0C1W593"/>
<evidence type="ECO:0000313" key="6">
    <source>
        <dbReference type="Proteomes" id="UP000031586"/>
    </source>
</evidence>
<sequence>MRFSDRLKQERKLKGLTQKAIADFIGVSKVAVSRWELGHSTPSGKVLEQLANILECSSEWLLSGNQFDEVSMIGFYTEVKAAAGNRAYNHHESSEKMPIPKWIVEQQPCKEQVCCIRVTGNSMEPVLKNGSVIALDPCIKTIKDGMMYVIRQGELLRVKILIETPDSLIIRSYNPDFSDEVYPKNTDNSNVEIVGQVFWHSSYIHI</sequence>
<evidence type="ECO:0000256" key="2">
    <source>
        <dbReference type="ARBA" id="ARBA00023125"/>
    </source>
</evidence>
<dbReference type="SUPFAM" id="SSF51306">
    <property type="entry name" value="LexA/Signal peptidase"/>
    <property type="match status" value="1"/>
</dbReference>
<keyword evidence="1" id="KW-0805">Transcription regulation</keyword>
<dbReference type="InterPro" id="IPR036286">
    <property type="entry name" value="LexA/Signal_pep-like_sf"/>
</dbReference>
<evidence type="ECO:0000256" key="1">
    <source>
        <dbReference type="ARBA" id="ARBA00023015"/>
    </source>
</evidence>
<dbReference type="PANTHER" id="PTHR40661">
    <property type="match status" value="1"/>
</dbReference>
<dbReference type="PROSITE" id="PS50943">
    <property type="entry name" value="HTH_CROC1"/>
    <property type="match status" value="1"/>
</dbReference>
<dbReference type="InterPro" id="IPR039418">
    <property type="entry name" value="LexA-like"/>
</dbReference>
<feature type="domain" description="HTH cro/C1-type" evidence="4">
    <location>
        <begin position="7"/>
        <end position="61"/>
    </location>
</feature>
<dbReference type="PATRIC" id="fig|1229493.5.peg.3056"/>
<comment type="caution">
    <text evidence="5">The sequence shown here is derived from an EMBL/GenBank/DDBJ whole genome shotgun (WGS) entry which is preliminary data.</text>
</comment>
<dbReference type="Gene3D" id="1.10.260.40">
    <property type="entry name" value="lambda repressor-like DNA-binding domains"/>
    <property type="match status" value="1"/>
</dbReference>
<protein>
    <submittedName>
        <fullName evidence="5">Phage repressor protein</fullName>
    </submittedName>
</protein>
<dbReference type="InterPro" id="IPR001387">
    <property type="entry name" value="Cro/C1-type_HTH"/>
</dbReference>
<dbReference type="PANTHER" id="PTHR40661:SF2">
    <property type="entry name" value="HTH-TYPE TRANSCRIPTIONAL REGULATOR PRTR"/>
    <property type="match status" value="1"/>
</dbReference>
<evidence type="ECO:0000256" key="3">
    <source>
        <dbReference type="ARBA" id="ARBA00023163"/>
    </source>
</evidence>
<dbReference type="SUPFAM" id="SSF47413">
    <property type="entry name" value="lambda repressor-like DNA-binding domains"/>
    <property type="match status" value="1"/>
</dbReference>
<dbReference type="Gene3D" id="2.10.109.10">
    <property type="entry name" value="Umud Fragment, subunit A"/>
    <property type="match status" value="1"/>
</dbReference>
<dbReference type="CDD" id="cd00093">
    <property type="entry name" value="HTH_XRE"/>
    <property type="match status" value="1"/>
</dbReference>
<dbReference type="RefSeq" id="WP_020197916.1">
    <property type="nucleotide sequence ID" value="NZ_BAOH01000156.1"/>
</dbReference>
<dbReference type="InterPro" id="IPR010982">
    <property type="entry name" value="Lambda_DNA-bd_dom_sf"/>
</dbReference>
<name>A0A0C1W593_9VIBR</name>
<dbReference type="GO" id="GO:0003677">
    <property type="term" value="F:DNA binding"/>
    <property type="evidence" value="ECO:0007669"/>
    <property type="project" value="UniProtKB-KW"/>
</dbReference>
<reference evidence="5 6" key="1">
    <citation type="submission" date="2014-07" db="EMBL/GenBank/DDBJ databases">
        <title>Unique and conserved regions in Vibrio harveyi and related species in comparison with the shrimp pathogen Vibrio harveyi CAIM 1792.</title>
        <authorList>
            <person name="Espinoza-Valles I."/>
            <person name="Vora G."/>
            <person name="Leekitcharoenphon P."/>
            <person name="Ussery D."/>
            <person name="Hoj L."/>
            <person name="Gomez-Gil B."/>
        </authorList>
    </citation>
    <scope>NUCLEOTIDE SEQUENCE [LARGE SCALE GENOMIC DNA]</scope>
    <source>
        <strain evidence="6">CAIM 1854 / LMG 25443</strain>
    </source>
</reference>
<dbReference type="SMART" id="SM00530">
    <property type="entry name" value="HTH_XRE"/>
    <property type="match status" value="1"/>
</dbReference>